<name>A0AAU6WE66_9MICC</name>
<protein>
    <submittedName>
        <fullName evidence="3">Asp23/Gls24 family envelope stress response protein</fullName>
    </submittedName>
</protein>
<feature type="region of interest" description="Disordered" evidence="2">
    <location>
        <begin position="1"/>
        <end position="43"/>
    </location>
</feature>
<evidence type="ECO:0000256" key="2">
    <source>
        <dbReference type="SAM" id="MobiDB-lite"/>
    </source>
</evidence>
<sequence length="168" mass="18152">MAQPMSNDKIIKPTGEELERQEKRQGNHEASAEQPSGPLHTELGKTTIEDRVVQKIASIAAREVPGVYAMGNAARRTFNSLAERIPGASANTSGGVSVEKGEQQTAIDVSIVVSYGFSIVEVSGDIRSNIVSQVERATGLEVIEVNVDVTDVHLPEDDEDDEPREDLK</sequence>
<organism evidence="3 4">
    <name type="scientific">Glutamicibacter ectropisis</name>
    <dbReference type="NCBI Taxonomy" id="3046593"/>
    <lineage>
        <taxon>Bacteria</taxon>
        <taxon>Bacillati</taxon>
        <taxon>Actinomycetota</taxon>
        <taxon>Actinomycetes</taxon>
        <taxon>Micrococcales</taxon>
        <taxon>Micrococcaceae</taxon>
        <taxon>Glutamicibacter</taxon>
    </lineage>
</organism>
<feature type="compositionally biased region" description="Basic and acidic residues" evidence="2">
    <location>
        <begin position="9"/>
        <end position="31"/>
    </location>
</feature>
<evidence type="ECO:0000313" key="3">
    <source>
        <dbReference type="EMBL" id="XAO45824.1"/>
    </source>
</evidence>
<dbReference type="RefSeq" id="WP_345471674.1">
    <property type="nucleotide sequence ID" value="NZ_CP125942.1"/>
</dbReference>
<dbReference type="AlphaFoldDB" id="A0AAU6WE66"/>
<dbReference type="PANTHER" id="PTHR34297">
    <property type="entry name" value="HYPOTHETICAL CYTOSOLIC PROTEIN-RELATED"/>
    <property type="match status" value="1"/>
</dbReference>
<dbReference type="EMBL" id="CP125942">
    <property type="protein sequence ID" value="XAO45824.1"/>
    <property type="molecule type" value="Genomic_DNA"/>
</dbReference>
<proteinExistence type="inferred from homology"/>
<comment type="similarity">
    <text evidence="1">Belongs to the asp23 family.</text>
</comment>
<dbReference type="Proteomes" id="UP001486888">
    <property type="component" value="Chromosome"/>
</dbReference>
<dbReference type="InterPro" id="IPR005531">
    <property type="entry name" value="Asp23"/>
</dbReference>
<reference evidence="3 4" key="1">
    <citation type="submission" date="2023-05" db="EMBL/GenBank/DDBJ databases">
        <title>Glutamicibacter sp. B1, complete genome.</title>
        <authorList>
            <person name="Long Y.H."/>
            <person name="Fang T."/>
            <person name="Li X.Y."/>
        </authorList>
    </citation>
    <scope>NUCLEOTIDE SEQUENCE [LARGE SCALE GENOMIC DNA]</scope>
    <source>
        <strain evidence="3 4">B1</strain>
    </source>
</reference>
<dbReference type="PANTHER" id="PTHR34297:SF3">
    <property type="entry name" value="ALKALINE SHOCK PROTEIN 23"/>
    <property type="match status" value="1"/>
</dbReference>
<evidence type="ECO:0000256" key="1">
    <source>
        <dbReference type="ARBA" id="ARBA00005721"/>
    </source>
</evidence>
<gene>
    <name evidence="3" type="ORF">QMQ05_16055</name>
</gene>
<dbReference type="Pfam" id="PF03780">
    <property type="entry name" value="Asp23"/>
    <property type="match status" value="1"/>
</dbReference>
<dbReference type="KEGG" id="gey:QMQ05_16055"/>
<accession>A0AAU6WE66</accession>
<keyword evidence="4" id="KW-1185">Reference proteome</keyword>
<evidence type="ECO:0000313" key="4">
    <source>
        <dbReference type="Proteomes" id="UP001486888"/>
    </source>
</evidence>